<evidence type="ECO:0000256" key="4">
    <source>
        <dbReference type="ARBA" id="ARBA00022730"/>
    </source>
</evidence>
<keyword evidence="4" id="KW-0699">rRNA-binding</keyword>
<dbReference type="PANTHER" id="PTHR10744:SF1">
    <property type="entry name" value="SMALL RIBOSOMAL SUBUNIT PROTEIN US17M"/>
    <property type="match status" value="1"/>
</dbReference>
<keyword evidence="12" id="KW-0150">Chloroplast</keyword>
<keyword evidence="11" id="KW-0934">Plastid</keyword>
<dbReference type="CDD" id="cd00364">
    <property type="entry name" value="Ribosomal_uS17"/>
    <property type="match status" value="1"/>
</dbReference>
<name>A0A1C9CAR6_9FLOR</name>
<dbReference type="GO" id="GO:0022627">
    <property type="term" value="C:cytosolic small ribosomal subunit"/>
    <property type="evidence" value="ECO:0007669"/>
    <property type="project" value="TreeGrafter"/>
</dbReference>
<organism evidence="11">
    <name type="scientific">Thorea hispida</name>
    <dbReference type="NCBI Taxonomy" id="202687"/>
    <lineage>
        <taxon>Eukaryota</taxon>
        <taxon>Rhodophyta</taxon>
        <taxon>Florideophyceae</taxon>
        <taxon>Nemaliophycidae</taxon>
        <taxon>Thoreales</taxon>
        <taxon>Thoreaceae</taxon>
        <taxon>Thorea</taxon>
    </lineage>
</organism>
<evidence type="ECO:0000313" key="12">
    <source>
        <dbReference type="EMBL" id="ARX95845.1"/>
    </source>
</evidence>
<dbReference type="InterPro" id="IPR000266">
    <property type="entry name" value="Ribosomal_uS17"/>
</dbReference>
<evidence type="ECO:0000256" key="6">
    <source>
        <dbReference type="ARBA" id="ARBA00022980"/>
    </source>
</evidence>
<evidence type="ECO:0000256" key="2">
    <source>
        <dbReference type="ARBA" id="ARBA00010254"/>
    </source>
</evidence>
<evidence type="ECO:0000256" key="5">
    <source>
        <dbReference type="ARBA" id="ARBA00022884"/>
    </source>
</evidence>
<evidence type="ECO:0000313" key="11">
    <source>
        <dbReference type="EMBL" id="AOM65476.1"/>
    </source>
</evidence>
<dbReference type="Pfam" id="PF00366">
    <property type="entry name" value="Ribosomal_S17"/>
    <property type="match status" value="1"/>
</dbReference>
<dbReference type="RefSeq" id="YP_009296541.1">
    <property type="nucleotide sequence ID" value="NC_031171.1"/>
</dbReference>
<dbReference type="PANTHER" id="PTHR10744">
    <property type="entry name" value="40S RIBOSOMAL PROTEIN S11 FAMILY MEMBER"/>
    <property type="match status" value="1"/>
</dbReference>
<evidence type="ECO:0000256" key="1">
    <source>
        <dbReference type="ARBA" id="ARBA00002932"/>
    </source>
</evidence>
<dbReference type="GeneID" id="29072882"/>
<evidence type="ECO:0000256" key="8">
    <source>
        <dbReference type="ARBA" id="ARBA00035251"/>
    </source>
</evidence>
<gene>
    <name evidence="11" type="primary">rps17</name>
    <name evidence="11" type="ORF">Thor_184</name>
</gene>
<evidence type="ECO:0000256" key="9">
    <source>
        <dbReference type="ARBA" id="ARBA00035308"/>
    </source>
</evidence>
<dbReference type="HAMAP" id="MF_01345_B">
    <property type="entry name" value="Ribosomal_uS17_B"/>
    <property type="match status" value="1"/>
</dbReference>
<comment type="function">
    <text evidence="1">One of the primary rRNA binding proteins, it binds specifically to the 5'-end of 16S ribosomal RNA.</text>
</comment>
<dbReference type="InterPro" id="IPR012340">
    <property type="entry name" value="NA-bd_OB-fold"/>
</dbReference>
<evidence type="ECO:0000256" key="7">
    <source>
        <dbReference type="ARBA" id="ARBA00023274"/>
    </source>
</evidence>
<evidence type="ECO:0000256" key="10">
    <source>
        <dbReference type="RuleBase" id="RU003872"/>
    </source>
</evidence>
<dbReference type="EMBL" id="KY083065">
    <property type="protein sequence ID" value="ARX95845.1"/>
    <property type="molecule type" value="Genomic_DNA"/>
</dbReference>
<comment type="subunit">
    <text evidence="3">Part of the 30S ribosomal subunit.</text>
</comment>
<sequence length="82" mass="9521">MPTKERIGIVVSNKMIKTITVAIKNRISHRKYGKSLIRTRKYKVHDEQNVCQIGDIVKIHETRPLSKTKFWTLTCKIGTINN</sequence>
<dbReference type="SUPFAM" id="SSF50249">
    <property type="entry name" value="Nucleic acid-binding proteins"/>
    <property type="match status" value="1"/>
</dbReference>
<dbReference type="InterPro" id="IPR019984">
    <property type="entry name" value="Ribosomal_uS17_bact/chlr"/>
</dbReference>
<dbReference type="GO" id="GO:0003735">
    <property type="term" value="F:structural constituent of ribosome"/>
    <property type="evidence" value="ECO:0007669"/>
    <property type="project" value="InterPro"/>
</dbReference>
<reference evidence="12" key="1">
    <citation type="submission" date="2016-11" db="EMBL/GenBank/DDBJ databases">
        <title>Complete Chloroplast Genome of Thorea hispida.</title>
        <authorList>
            <person name="Nan F."/>
            <person name="Xie S."/>
        </authorList>
    </citation>
    <scope>NUCLEOTIDE SEQUENCE</scope>
</reference>
<keyword evidence="6 10" id="KW-0689">Ribosomal protein</keyword>
<proteinExistence type="inferred from homology"/>
<evidence type="ECO:0000256" key="3">
    <source>
        <dbReference type="ARBA" id="ARBA00011458"/>
    </source>
</evidence>
<keyword evidence="5" id="KW-0694">RNA-binding</keyword>
<dbReference type="GO" id="GO:0019843">
    <property type="term" value="F:rRNA binding"/>
    <property type="evidence" value="ECO:0007669"/>
    <property type="project" value="UniProtKB-KW"/>
</dbReference>
<comment type="similarity">
    <text evidence="2 10">Belongs to the universal ribosomal protein uS17 family.</text>
</comment>
<dbReference type="NCBIfam" id="TIGR03635">
    <property type="entry name" value="uS17_bact"/>
    <property type="match status" value="1"/>
</dbReference>
<dbReference type="EMBL" id="KX284714">
    <property type="protein sequence ID" value="AOM65476.1"/>
    <property type="molecule type" value="Genomic_DNA"/>
</dbReference>
<dbReference type="Gene3D" id="2.40.50.140">
    <property type="entry name" value="Nucleic acid-binding proteins"/>
    <property type="match status" value="1"/>
</dbReference>
<dbReference type="GO" id="GO:0006412">
    <property type="term" value="P:translation"/>
    <property type="evidence" value="ECO:0007669"/>
    <property type="project" value="InterPro"/>
</dbReference>
<protein>
    <recommendedName>
        <fullName evidence="8">Small ribosomal subunit protein uS17c</fullName>
    </recommendedName>
    <alternativeName>
        <fullName evidence="9">30S ribosomal protein S17, chloroplastic</fullName>
    </alternativeName>
</protein>
<keyword evidence="7 10" id="KW-0687">Ribonucleoprotein</keyword>
<accession>A0A1C9CAR6</accession>
<reference evidence="11" key="2">
    <citation type="journal article" date="2018" name="PLoS ONE">
        <title>Plastid genome analysis of three Nemaliophycidae red algal species suggests environmental adaptation for iron limited habitats.</title>
        <authorList>
            <person name="Cho C.H."/>
            <person name="Choi J.W."/>
            <person name="Lam D.W."/>
            <person name="Kim K.M."/>
            <person name="Yoon H.S."/>
        </authorList>
    </citation>
    <scope>NUCLEOTIDE SEQUENCE</scope>
</reference>
<geneLocation type="plastid" evidence="11"/>
<dbReference type="PROSITE" id="PS00056">
    <property type="entry name" value="RIBOSOMAL_S17"/>
    <property type="match status" value="1"/>
</dbReference>
<dbReference type="AlphaFoldDB" id="A0A1C9CAR6"/>
<dbReference type="NCBIfam" id="NF004123">
    <property type="entry name" value="PRK05610.1"/>
    <property type="match status" value="1"/>
</dbReference>
<dbReference type="PRINTS" id="PR00973">
    <property type="entry name" value="RIBOSOMALS17"/>
</dbReference>
<dbReference type="InterPro" id="IPR019979">
    <property type="entry name" value="Ribosomal_uS17_CS"/>
</dbReference>